<dbReference type="Proteomes" id="UP000285906">
    <property type="component" value="Unassembled WGS sequence"/>
</dbReference>
<feature type="region of interest" description="Disordered" evidence="1">
    <location>
        <begin position="28"/>
        <end position="84"/>
    </location>
</feature>
<dbReference type="PROSITE" id="PS51257">
    <property type="entry name" value="PROKAR_LIPOPROTEIN"/>
    <property type="match status" value="1"/>
</dbReference>
<evidence type="ECO:0000256" key="2">
    <source>
        <dbReference type="SAM" id="Phobius"/>
    </source>
</evidence>
<dbReference type="AlphaFoldDB" id="A0A420D8C0"/>
<dbReference type="OrthoDB" id="1447313at2"/>
<keyword evidence="2" id="KW-0472">Membrane</keyword>
<protein>
    <recommendedName>
        <fullName evidence="5">Lipoprotein</fullName>
    </recommendedName>
</protein>
<feature type="compositionally biased region" description="Polar residues" evidence="1">
    <location>
        <begin position="51"/>
        <end position="69"/>
    </location>
</feature>
<evidence type="ECO:0000313" key="3">
    <source>
        <dbReference type="EMBL" id="RKE86949.1"/>
    </source>
</evidence>
<evidence type="ECO:0000256" key="1">
    <source>
        <dbReference type="SAM" id="MobiDB-lite"/>
    </source>
</evidence>
<feature type="transmembrane region" description="Helical" evidence="2">
    <location>
        <begin position="157"/>
        <end position="174"/>
    </location>
</feature>
<accession>A0A420D8C0</accession>
<evidence type="ECO:0000313" key="4">
    <source>
        <dbReference type="Proteomes" id="UP000285906"/>
    </source>
</evidence>
<reference evidence="3 4" key="1">
    <citation type="submission" date="2018-09" db="EMBL/GenBank/DDBJ databases">
        <title>Genomic Encyclopedia of Archaeal and Bacterial Type Strains, Phase II (KMG-II): from individual species to whole genera.</title>
        <authorList>
            <person name="Goeker M."/>
        </authorList>
    </citation>
    <scope>NUCLEOTIDE SEQUENCE [LARGE SCALE GENOMIC DNA]</scope>
    <source>
        <strain evidence="3 4">DSM 27620</strain>
    </source>
</reference>
<name>A0A420D8C0_9FLAO</name>
<dbReference type="EMBL" id="RAQH01000006">
    <property type="protein sequence ID" value="RKE86949.1"/>
    <property type="molecule type" value="Genomic_DNA"/>
</dbReference>
<dbReference type="RefSeq" id="WP_120213966.1">
    <property type="nucleotide sequence ID" value="NZ_BMCW01000005.1"/>
</dbReference>
<proteinExistence type="predicted"/>
<comment type="caution">
    <text evidence="3">The sequence shown here is derived from an EMBL/GenBank/DDBJ whole genome shotgun (WGS) entry which is preliminary data.</text>
</comment>
<organism evidence="3 4">
    <name type="scientific">Epilithonimonas arachidiradicis</name>
    <dbReference type="NCBI Taxonomy" id="1617282"/>
    <lineage>
        <taxon>Bacteria</taxon>
        <taxon>Pseudomonadati</taxon>
        <taxon>Bacteroidota</taxon>
        <taxon>Flavobacteriia</taxon>
        <taxon>Flavobacteriales</taxon>
        <taxon>Weeksellaceae</taxon>
        <taxon>Chryseobacterium group</taxon>
        <taxon>Epilithonimonas</taxon>
    </lineage>
</organism>
<gene>
    <name evidence="3" type="ORF">BXY58_2366</name>
</gene>
<sequence>MKNIYTLLIFCLFTSCYTYRSVADQKEIEEKTTDSPRKRPQRPEMAAVAASDNSVMQNQAQKSQLQNATAAGKVKSDPVSPKKTTKILSIKDKLEPAKIYKIKVADKRYKVQVDQWESDSLVVHPVHKPEKKMKFHKNQIEEDAILEKRFSQPISDILTVTAYAGIAVLIAVLAF</sequence>
<keyword evidence="2" id="KW-0812">Transmembrane</keyword>
<feature type="compositionally biased region" description="Basic and acidic residues" evidence="1">
    <location>
        <begin position="28"/>
        <end position="37"/>
    </location>
</feature>
<keyword evidence="2" id="KW-1133">Transmembrane helix</keyword>
<evidence type="ECO:0008006" key="5">
    <source>
        <dbReference type="Google" id="ProtNLM"/>
    </source>
</evidence>